<dbReference type="Gene3D" id="3.10.180.10">
    <property type="entry name" value="2,3-Dihydroxybiphenyl 1,2-Dioxygenase, domain 1"/>
    <property type="match status" value="2"/>
</dbReference>
<proteinExistence type="inferred from homology"/>
<feature type="domain" description="VOC" evidence="9">
    <location>
        <begin position="4"/>
        <end position="119"/>
    </location>
</feature>
<dbReference type="PROSITE" id="PS00082">
    <property type="entry name" value="EXTRADIOL_DIOXYGENAS"/>
    <property type="match status" value="1"/>
</dbReference>
<dbReference type="Pfam" id="PF00903">
    <property type="entry name" value="Glyoxalase"/>
    <property type="match status" value="1"/>
</dbReference>
<protein>
    <submittedName>
        <fullName evidence="10">2,3-dihydroxybiphenyl 1,2-dioxygenase</fullName>
    </submittedName>
</protein>
<evidence type="ECO:0000256" key="6">
    <source>
        <dbReference type="ARBA" id="ARBA00023002"/>
    </source>
</evidence>
<keyword evidence="7 8" id="KW-0408">Iron</keyword>
<reference evidence="10" key="1">
    <citation type="submission" date="2021-01" db="EMBL/GenBank/DDBJ databases">
        <title>Whole genome shotgun sequence of Sphaerimonospora thailandensis NBRC 107569.</title>
        <authorList>
            <person name="Komaki H."/>
            <person name="Tamura T."/>
        </authorList>
    </citation>
    <scope>NUCLEOTIDE SEQUENCE</scope>
    <source>
        <strain evidence="10">NBRC 107569</strain>
    </source>
</reference>
<dbReference type="GO" id="GO:0008198">
    <property type="term" value="F:ferrous iron binding"/>
    <property type="evidence" value="ECO:0007669"/>
    <property type="project" value="InterPro"/>
</dbReference>
<evidence type="ECO:0000256" key="5">
    <source>
        <dbReference type="ARBA" id="ARBA00022964"/>
    </source>
</evidence>
<evidence type="ECO:0000256" key="3">
    <source>
        <dbReference type="ARBA" id="ARBA00022723"/>
    </source>
</evidence>
<keyword evidence="6 8" id="KW-0560">Oxidoreductase</keyword>
<dbReference type="GO" id="GO:0051213">
    <property type="term" value="F:dioxygenase activity"/>
    <property type="evidence" value="ECO:0007669"/>
    <property type="project" value="UniProtKB-KW"/>
</dbReference>
<dbReference type="PROSITE" id="PS51819">
    <property type="entry name" value="VOC"/>
    <property type="match status" value="2"/>
</dbReference>
<evidence type="ECO:0000256" key="1">
    <source>
        <dbReference type="ARBA" id="ARBA00001954"/>
    </source>
</evidence>
<evidence type="ECO:0000256" key="8">
    <source>
        <dbReference type="RuleBase" id="RU000683"/>
    </source>
</evidence>
<organism evidence="10 11">
    <name type="scientific">Sphaerimonospora thailandensis</name>
    <dbReference type="NCBI Taxonomy" id="795644"/>
    <lineage>
        <taxon>Bacteria</taxon>
        <taxon>Bacillati</taxon>
        <taxon>Actinomycetota</taxon>
        <taxon>Actinomycetes</taxon>
        <taxon>Streptosporangiales</taxon>
        <taxon>Streptosporangiaceae</taxon>
        <taxon>Sphaerimonospora</taxon>
    </lineage>
</organism>
<evidence type="ECO:0000313" key="10">
    <source>
        <dbReference type="EMBL" id="GIH67865.1"/>
    </source>
</evidence>
<keyword evidence="3" id="KW-0479">Metal-binding</keyword>
<evidence type="ECO:0000256" key="2">
    <source>
        <dbReference type="ARBA" id="ARBA00008784"/>
    </source>
</evidence>
<dbReference type="InterPro" id="IPR029068">
    <property type="entry name" value="Glyas_Bleomycin-R_OHBP_Dase"/>
</dbReference>
<dbReference type="InterPro" id="IPR050383">
    <property type="entry name" value="GlyoxalaseI/FosfomycinResist"/>
</dbReference>
<keyword evidence="5 8" id="KW-0223">Dioxygenase</keyword>
<name>A0A8J3VXG3_9ACTN</name>
<comment type="similarity">
    <text evidence="2 8">Belongs to the extradiol ring-cleavage dioxygenase family.</text>
</comment>
<dbReference type="InterPro" id="IPR000486">
    <property type="entry name" value="Xdiol_ring_cleave_dOase_1/2"/>
</dbReference>
<dbReference type="RefSeq" id="WP_204009647.1">
    <property type="nucleotide sequence ID" value="NZ_BOOG01000003.1"/>
</dbReference>
<dbReference type="InterPro" id="IPR004360">
    <property type="entry name" value="Glyas_Fos-R_dOase_dom"/>
</dbReference>
<dbReference type="PANTHER" id="PTHR21366:SF14">
    <property type="entry name" value="GLYOXALASE DOMAIN-CONTAINING PROTEIN 5"/>
    <property type="match status" value="1"/>
</dbReference>
<accession>A0A8J3VXG3</accession>
<evidence type="ECO:0000256" key="7">
    <source>
        <dbReference type="ARBA" id="ARBA00023004"/>
    </source>
</evidence>
<evidence type="ECO:0000259" key="9">
    <source>
        <dbReference type="PROSITE" id="PS51819"/>
    </source>
</evidence>
<evidence type="ECO:0000256" key="4">
    <source>
        <dbReference type="ARBA" id="ARBA00022797"/>
    </source>
</evidence>
<dbReference type="CDD" id="cd07252">
    <property type="entry name" value="BphC1-RGP6_N_like"/>
    <property type="match status" value="1"/>
</dbReference>
<comment type="caution">
    <text evidence="10">The sequence shown here is derived from an EMBL/GenBank/DDBJ whole genome shotgun (WGS) entry which is preliminary data.</text>
</comment>
<keyword evidence="11" id="KW-1185">Reference proteome</keyword>
<dbReference type="AlphaFoldDB" id="A0A8J3VXG3"/>
<comment type="cofactor">
    <cofactor evidence="1 8">
        <name>Fe(2+)</name>
        <dbReference type="ChEBI" id="CHEBI:29033"/>
    </cofactor>
</comment>
<dbReference type="CDD" id="cd07237">
    <property type="entry name" value="BphC1-RGP6_C_like"/>
    <property type="match status" value="1"/>
</dbReference>
<dbReference type="Proteomes" id="UP000610966">
    <property type="component" value="Unassembled WGS sequence"/>
</dbReference>
<dbReference type="Pfam" id="PF22632">
    <property type="entry name" value="BphC_D1"/>
    <property type="match status" value="1"/>
</dbReference>
<dbReference type="PANTHER" id="PTHR21366">
    <property type="entry name" value="GLYOXALASE FAMILY PROTEIN"/>
    <property type="match status" value="1"/>
</dbReference>
<gene>
    <name evidence="10" type="ORF">Mth01_01180</name>
</gene>
<keyword evidence="4 8" id="KW-0058">Aromatic hydrocarbons catabolism</keyword>
<sequence length="294" mass="32854">MIHSLGYLRFETAKLDEWRAFATEVLGLVATTGPREDALYLRMDEHASRFTFLPGETDRLLATGWEAPNRAAFREVVARLEAAGHEVTPGTAEEAVDRRVEELAHVDDPNGNHLEIYYNPVLDHSPVVTTHGQRFITDDLGLGHVVVSASDIEASFTFYTEVLGFRHRDSMRFPAATFGGPEGAMNWVRFLGCNPRHHSLGLCEVPMPAAIFHFMLEMEELDDVGRGLDRFNARKIPVLQSLGRHTNDKMVSFYAATPGGFQVEYGTGAIRVDDATWSVKEITEDAYWGHAYNA</sequence>
<dbReference type="EMBL" id="BOOG01000003">
    <property type="protein sequence ID" value="GIH67865.1"/>
    <property type="molecule type" value="Genomic_DNA"/>
</dbReference>
<feature type="domain" description="VOC" evidence="9">
    <location>
        <begin position="141"/>
        <end position="268"/>
    </location>
</feature>
<dbReference type="SUPFAM" id="SSF54593">
    <property type="entry name" value="Glyoxalase/Bleomycin resistance protein/Dihydroxybiphenyl dioxygenase"/>
    <property type="match status" value="1"/>
</dbReference>
<evidence type="ECO:0000313" key="11">
    <source>
        <dbReference type="Proteomes" id="UP000610966"/>
    </source>
</evidence>
<dbReference type="InterPro" id="IPR037523">
    <property type="entry name" value="VOC_core"/>
</dbReference>